<dbReference type="InterPro" id="IPR019808">
    <property type="entry name" value="Histidine_triad_CS"/>
</dbReference>
<dbReference type="PANTHER" id="PTHR46243:SF1">
    <property type="entry name" value="BIS(5'-ADENOSYL)-TRIPHOSPHATASE"/>
    <property type="match status" value="1"/>
</dbReference>
<dbReference type="STRING" id="291195.A0A437ALC3"/>
<evidence type="ECO:0000313" key="4">
    <source>
        <dbReference type="Proteomes" id="UP000282876"/>
    </source>
</evidence>
<evidence type="ECO:0000259" key="2">
    <source>
        <dbReference type="PROSITE" id="PS51084"/>
    </source>
</evidence>
<evidence type="ECO:0000256" key="1">
    <source>
        <dbReference type="PROSITE-ProRule" id="PRU00464"/>
    </source>
</evidence>
<name>A0A437ALC3_9MICR</name>
<dbReference type="Pfam" id="PF01230">
    <property type="entry name" value="HIT"/>
    <property type="match status" value="1"/>
</dbReference>
<comment type="caution">
    <text evidence="3">The sequence shown here is derived from an EMBL/GenBank/DDBJ whole genome shotgun (WGS) entry which is preliminary data.</text>
</comment>
<dbReference type="InterPro" id="IPR036265">
    <property type="entry name" value="HIT-like_sf"/>
</dbReference>
<reference evidence="3 4" key="1">
    <citation type="submission" date="2018-10" db="EMBL/GenBank/DDBJ databases">
        <title>Draft genome sequence of the microsporidian Tubulinosema ratisbonensis.</title>
        <authorList>
            <person name="Polonais V."/>
            <person name="Peyretaillade E."/>
            <person name="Niehus S."/>
            <person name="Wawrzyniak I."/>
            <person name="Franchet A."/>
            <person name="Gaspin C."/>
            <person name="Reichstadt M."/>
            <person name="Belser C."/>
            <person name="Labadie K."/>
            <person name="Delbac F."/>
            <person name="Ferrandon D."/>
        </authorList>
    </citation>
    <scope>NUCLEOTIDE SEQUENCE [LARGE SCALE GENOMIC DNA]</scope>
    <source>
        <strain evidence="3 4">Franzen</strain>
    </source>
</reference>
<dbReference type="Gene3D" id="3.30.428.10">
    <property type="entry name" value="HIT-like"/>
    <property type="match status" value="1"/>
</dbReference>
<dbReference type="Proteomes" id="UP000282876">
    <property type="component" value="Unassembled WGS sequence"/>
</dbReference>
<organism evidence="3 4">
    <name type="scientific">Tubulinosema ratisbonensis</name>
    <dbReference type="NCBI Taxonomy" id="291195"/>
    <lineage>
        <taxon>Eukaryota</taxon>
        <taxon>Fungi</taxon>
        <taxon>Fungi incertae sedis</taxon>
        <taxon>Microsporidia</taxon>
        <taxon>Tubulinosematoidea</taxon>
        <taxon>Tubulinosematidae</taxon>
        <taxon>Tubulinosema</taxon>
    </lineage>
</organism>
<dbReference type="OrthoDB" id="680339at2759"/>
<dbReference type="PROSITE" id="PS51084">
    <property type="entry name" value="HIT_2"/>
    <property type="match status" value="1"/>
</dbReference>
<sequence>MIFEKYLIHPDTIIFQTDKSFIFLSYKPFTKYHLLISPIKIKPRLKDLTKEELLDLSKCVYTAVKVLKRQFNGCSVGLQDGKAAGQSVFHLHFHVLPLQTGHFDCERQELSHEEMKNLAQELKPFFLEEFNN</sequence>
<dbReference type="SUPFAM" id="SSF54197">
    <property type="entry name" value="HIT-like"/>
    <property type="match status" value="1"/>
</dbReference>
<dbReference type="GO" id="GO:0003824">
    <property type="term" value="F:catalytic activity"/>
    <property type="evidence" value="ECO:0007669"/>
    <property type="project" value="InterPro"/>
</dbReference>
<dbReference type="InterPro" id="IPR051884">
    <property type="entry name" value="Bis(5'-adenosyl)-TPase_reg"/>
</dbReference>
<keyword evidence="4" id="KW-1185">Reference proteome</keyword>
<protein>
    <submittedName>
        <fullName evidence="3">HIT bis 5-adenosyl triphosphatase</fullName>
    </submittedName>
</protein>
<evidence type="ECO:0000313" key="3">
    <source>
        <dbReference type="EMBL" id="RVD91932.1"/>
    </source>
</evidence>
<dbReference type="AlphaFoldDB" id="A0A437ALC3"/>
<accession>A0A437ALC3</accession>
<feature type="domain" description="HIT" evidence="2">
    <location>
        <begin position="1"/>
        <end position="105"/>
    </location>
</feature>
<proteinExistence type="predicted"/>
<dbReference type="PANTHER" id="PTHR46243">
    <property type="entry name" value="BIS(5'-ADENOSYL)-TRIPHOSPHATASE"/>
    <property type="match status" value="1"/>
</dbReference>
<feature type="short sequence motif" description="Histidine triad motif" evidence="1">
    <location>
        <begin position="90"/>
        <end position="94"/>
    </location>
</feature>
<dbReference type="InterPro" id="IPR011146">
    <property type="entry name" value="HIT-like"/>
</dbReference>
<dbReference type="EMBL" id="RCSS01000360">
    <property type="protein sequence ID" value="RVD91932.1"/>
    <property type="molecule type" value="Genomic_DNA"/>
</dbReference>
<dbReference type="PROSITE" id="PS00892">
    <property type="entry name" value="HIT_1"/>
    <property type="match status" value="1"/>
</dbReference>
<dbReference type="VEuPathDB" id="MicrosporidiaDB:TUBRATIS_15900"/>
<gene>
    <name evidence="3" type="ORF">TUBRATIS_15900</name>
</gene>